<evidence type="ECO:0000313" key="2">
    <source>
        <dbReference type="EMBL" id="KZV87258.1"/>
    </source>
</evidence>
<dbReference type="PANTHER" id="PTHR36576:SF1">
    <property type="entry name" value="UPF0654 PROTEIN C11D3.01C-RELATED"/>
    <property type="match status" value="1"/>
</dbReference>
<dbReference type="InterPro" id="IPR052670">
    <property type="entry name" value="UPF0654_domain"/>
</dbReference>
<name>A0A165EM30_EXIGL</name>
<dbReference type="GO" id="GO:0005737">
    <property type="term" value="C:cytoplasm"/>
    <property type="evidence" value="ECO:0007669"/>
    <property type="project" value="TreeGrafter"/>
</dbReference>
<dbReference type="Pfam" id="PF10346">
    <property type="entry name" value="Con-6"/>
    <property type="match status" value="2"/>
</dbReference>
<dbReference type="FunCoup" id="A0A165EM30">
    <property type="interactions" value="357"/>
</dbReference>
<dbReference type="PANTHER" id="PTHR36576">
    <property type="entry name" value="UPF0654 PROTEIN C11D3.01C-RELATED"/>
    <property type="match status" value="1"/>
</dbReference>
<sequence>GNTVGGYKAAISNPRVGDEARTHAKNVLKEMDEMEGDLSGEYPLGTSEKAGKNEGNVVGGYKATLSNPNTGDDAKERARKEL</sequence>
<dbReference type="AlphaFoldDB" id="A0A165EM30"/>
<keyword evidence="3" id="KW-1185">Reference proteome</keyword>
<evidence type="ECO:0000256" key="1">
    <source>
        <dbReference type="SAM" id="MobiDB-lite"/>
    </source>
</evidence>
<proteinExistence type="predicted"/>
<accession>A0A165EM30</accession>
<gene>
    <name evidence="2" type="ORF">EXIGLDRAFT_559411</name>
</gene>
<organism evidence="2 3">
    <name type="scientific">Exidia glandulosa HHB12029</name>
    <dbReference type="NCBI Taxonomy" id="1314781"/>
    <lineage>
        <taxon>Eukaryota</taxon>
        <taxon>Fungi</taxon>
        <taxon>Dikarya</taxon>
        <taxon>Basidiomycota</taxon>
        <taxon>Agaricomycotina</taxon>
        <taxon>Agaricomycetes</taxon>
        <taxon>Auriculariales</taxon>
        <taxon>Exidiaceae</taxon>
        <taxon>Exidia</taxon>
    </lineage>
</organism>
<feature type="compositionally biased region" description="Basic and acidic residues" evidence="1">
    <location>
        <begin position="72"/>
        <end position="82"/>
    </location>
</feature>
<protein>
    <recommendedName>
        <fullName evidence="4">Conidiation protein 6</fullName>
    </recommendedName>
</protein>
<feature type="non-terminal residue" evidence="2">
    <location>
        <position position="82"/>
    </location>
</feature>
<evidence type="ECO:0008006" key="4">
    <source>
        <dbReference type="Google" id="ProtNLM"/>
    </source>
</evidence>
<dbReference type="Proteomes" id="UP000077266">
    <property type="component" value="Unassembled WGS sequence"/>
</dbReference>
<feature type="non-terminal residue" evidence="2">
    <location>
        <position position="1"/>
    </location>
</feature>
<reference evidence="2 3" key="1">
    <citation type="journal article" date="2016" name="Mol. Biol. Evol.">
        <title>Comparative Genomics of Early-Diverging Mushroom-Forming Fungi Provides Insights into the Origins of Lignocellulose Decay Capabilities.</title>
        <authorList>
            <person name="Nagy L.G."/>
            <person name="Riley R."/>
            <person name="Tritt A."/>
            <person name="Adam C."/>
            <person name="Daum C."/>
            <person name="Floudas D."/>
            <person name="Sun H."/>
            <person name="Yadav J.S."/>
            <person name="Pangilinan J."/>
            <person name="Larsson K.H."/>
            <person name="Matsuura K."/>
            <person name="Barry K."/>
            <person name="Labutti K."/>
            <person name="Kuo R."/>
            <person name="Ohm R.A."/>
            <person name="Bhattacharya S.S."/>
            <person name="Shirouzu T."/>
            <person name="Yoshinaga Y."/>
            <person name="Martin F.M."/>
            <person name="Grigoriev I.V."/>
            <person name="Hibbett D.S."/>
        </authorList>
    </citation>
    <scope>NUCLEOTIDE SEQUENCE [LARGE SCALE GENOMIC DNA]</scope>
    <source>
        <strain evidence="2 3">HHB12029</strain>
    </source>
</reference>
<dbReference type="InParanoid" id="A0A165EM30"/>
<dbReference type="InterPro" id="IPR018824">
    <property type="entry name" value="Conidiation-specific_6"/>
</dbReference>
<evidence type="ECO:0000313" key="3">
    <source>
        <dbReference type="Proteomes" id="UP000077266"/>
    </source>
</evidence>
<dbReference type="OrthoDB" id="5419162at2759"/>
<dbReference type="EMBL" id="KV426131">
    <property type="protein sequence ID" value="KZV87258.1"/>
    <property type="molecule type" value="Genomic_DNA"/>
</dbReference>
<feature type="region of interest" description="Disordered" evidence="1">
    <location>
        <begin position="37"/>
        <end position="82"/>
    </location>
</feature>